<dbReference type="RefSeq" id="WP_130990881.1">
    <property type="nucleotide sequence ID" value="NZ_SISK01000005.1"/>
</dbReference>
<dbReference type="InterPro" id="IPR011049">
    <property type="entry name" value="Serralysin-like_metalloprot_C"/>
</dbReference>
<dbReference type="Pfam" id="PF13403">
    <property type="entry name" value="Hint_2"/>
    <property type="match status" value="1"/>
</dbReference>
<dbReference type="Gene3D" id="2.150.10.10">
    <property type="entry name" value="Serralysin-like metalloprotease, C-terminal"/>
    <property type="match status" value="2"/>
</dbReference>
<gene>
    <name evidence="4" type="ORF">EYE42_08450</name>
</gene>
<sequence>MTTSTYAMLYLGNLPVIDLNENNRIADNPGKVMDGRVFGSSADPLFAGSVRVTLNDAGSDGMVAFDHHGLRTDTVSYQVGGTDHTQMPDTGFILKNATVVQSLGGGATRVLTNVPLRMFQTTNGDTFVMPPSASGQMAGEADLASYPILSVSVPLRAKFSTGPVDGLDAQRDVLPFRDGYVDGTDGNDLIGEGYVDATRDRVDAGDAVLPGQTGHQDVIRAGAGNDTVHGGAGADSLSGDTGDDLLYGHGAAVLDDGASDTLSGGAGNDSLYGGGGNDSLAGDDGNDLLVGGQGSDTLTGGQGFDRFLVTSGDTVTDFGTAAGAVLNDGNQTNNDVLDLSAHYNPSNLAIINAARTASGQTPYENPLAWLREDQADGVLGDISPANGFDRSFTLSIRSNGSAVAPQDLTNDNTNVVCFASDAMILTADGPVAAGQLAPGTMVVTRDAGIRPVRWIGSCRLGTADLAAAPHLRPIRIRQGALGRDVPSADLVVSPQHRLLVRSGIARTMFGTDEVLVAARQLLAVQGIEVADDLDSIVYVHFLLDSHQIVIANGAETESLYAGAEALRAVGADACQEIWALFPELRDNRQPPSARHLVPGRQARELALRHCRDRQPLVA</sequence>
<dbReference type="PANTHER" id="PTHR38340">
    <property type="entry name" value="S-LAYER PROTEIN"/>
    <property type="match status" value="1"/>
</dbReference>
<name>A0A4Q9G5R9_9RHOB</name>
<dbReference type="Pfam" id="PF00353">
    <property type="entry name" value="HemolysinCabind"/>
    <property type="match status" value="2"/>
</dbReference>
<dbReference type="InterPro" id="IPR036844">
    <property type="entry name" value="Hint_dom_sf"/>
</dbReference>
<evidence type="ECO:0000256" key="1">
    <source>
        <dbReference type="ARBA" id="ARBA00004613"/>
    </source>
</evidence>
<dbReference type="EMBL" id="SISK01000005">
    <property type="protein sequence ID" value="TBN40417.1"/>
    <property type="molecule type" value="Genomic_DNA"/>
</dbReference>
<dbReference type="OrthoDB" id="6305173at2"/>
<keyword evidence="2" id="KW-0964">Secreted</keyword>
<dbReference type="InterPro" id="IPR050557">
    <property type="entry name" value="RTX_toxin/Mannuronan_C5-epim"/>
</dbReference>
<dbReference type="Proteomes" id="UP000293520">
    <property type="component" value="Unassembled WGS sequence"/>
</dbReference>
<proteinExistence type="predicted"/>
<evidence type="ECO:0000313" key="5">
    <source>
        <dbReference type="Proteomes" id="UP000293520"/>
    </source>
</evidence>
<dbReference type="SUPFAM" id="SSF51120">
    <property type="entry name" value="beta-Roll"/>
    <property type="match status" value="2"/>
</dbReference>
<accession>A0A4Q9G5R9</accession>
<dbReference type="InterPro" id="IPR028992">
    <property type="entry name" value="Hedgehog/Intein_dom"/>
</dbReference>
<dbReference type="GO" id="GO:0005576">
    <property type="term" value="C:extracellular region"/>
    <property type="evidence" value="ECO:0007669"/>
    <property type="project" value="UniProtKB-SubCell"/>
</dbReference>
<protein>
    <recommendedName>
        <fullName evidence="3">Hedgehog/Intein (Hint) domain-containing protein</fullName>
    </recommendedName>
</protein>
<evidence type="ECO:0000259" key="3">
    <source>
        <dbReference type="Pfam" id="PF13403"/>
    </source>
</evidence>
<comment type="subcellular location">
    <subcellularLocation>
        <location evidence="1">Secreted</location>
    </subcellularLocation>
</comment>
<dbReference type="PRINTS" id="PR00313">
    <property type="entry name" value="CABNDNGRPT"/>
</dbReference>
<dbReference type="InterPro" id="IPR001343">
    <property type="entry name" value="Hemolysn_Ca-bd"/>
</dbReference>
<dbReference type="PANTHER" id="PTHR38340:SF1">
    <property type="entry name" value="S-LAYER PROTEIN"/>
    <property type="match status" value="1"/>
</dbReference>
<dbReference type="PROSITE" id="PS00330">
    <property type="entry name" value="HEMOLYSIN_CALCIUM"/>
    <property type="match status" value="2"/>
</dbReference>
<dbReference type="InterPro" id="IPR018511">
    <property type="entry name" value="Hemolysin-typ_Ca-bd_CS"/>
</dbReference>
<dbReference type="GO" id="GO:0005509">
    <property type="term" value="F:calcium ion binding"/>
    <property type="evidence" value="ECO:0007669"/>
    <property type="project" value="InterPro"/>
</dbReference>
<reference evidence="4 5" key="1">
    <citation type="submission" date="2019-02" db="EMBL/GenBank/DDBJ databases">
        <title>Paracoccus subflavus sp. nov., isolated from marine sediment of the Pacific Ocean.</title>
        <authorList>
            <person name="Zhang G."/>
        </authorList>
    </citation>
    <scope>NUCLEOTIDE SEQUENCE [LARGE SCALE GENOMIC DNA]</scope>
    <source>
        <strain evidence="4 5">GY0581</strain>
    </source>
</reference>
<organism evidence="4 5">
    <name type="scientific">Paracoccus subflavus</name>
    <dbReference type="NCBI Taxonomy" id="2528244"/>
    <lineage>
        <taxon>Bacteria</taxon>
        <taxon>Pseudomonadati</taxon>
        <taxon>Pseudomonadota</taxon>
        <taxon>Alphaproteobacteria</taxon>
        <taxon>Rhodobacterales</taxon>
        <taxon>Paracoccaceae</taxon>
        <taxon>Paracoccus</taxon>
    </lineage>
</organism>
<comment type="caution">
    <text evidence="4">The sequence shown here is derived from an EMBL/GenBank/DDBJ whole genome shotgun (WGS) entry which is preliminary data.</text>
</comment>
<dbReference type="AlphaFoldDB" id="A0A4Q9G5R9"/>
<evidence type="ECO:0000256" key="2">
    <source>
        <dbReference type="ARBA" id="ARBA00022525"/>
    </source>
</evidence>
<feature type="domain" description="Hedgehog/Intein (Hint)" evidence="3">
    <location>
        <begin position="416"/>
        <end position="562"/>
    </location>
</feature>
<evidence type="ECO:0000313" key="4">
    <source>
        <dbReference type="EMBL" id="TBN40417.1"/>
    </source>
</evidence>
<dbReference type="SUPFAM" id="SSF51294">
    <property type="entry name" value="Hedgehog/intein (Hint) domain"/>
    <property type="match status" value="1"/>
</dbReference>
<keyword evidence="5" id="KW-1185">Reference proteome</keyword>